<reference evidence="3" key="2">
    <citation type="submission" date="2022-01" db="EMBL/GenBank/DDBJ databases">
        <authorList>
            <person name="Yamashiro T."/>
            <person name="Shiraishi A."/>
            <person name="Satake H."/>
            <person name="Nakayama K."/>
        </authorList>
    </citation>
    <scope>NUCLEOTIDE SEQUENCE</scope>
</reference>
<evidence type="ECO:0000256" key="1">
    <source>
        <dbReference type="SAM" id="MobiDB-lite"/>
    </source>
</evidence>
<feature type="domain" description="DUF4283" evidence="2">
    <location>
        <begin position="136"/>
        <end position="216"/>
    </location>
</feature>
<sequence>MPQNKKPNVPVNLSTRTKPATESRKPMPKCHTRNHRILPNESVNARRAADHNRKLNVVDHNQFVIRSLKFPDYNLVIERPGCPGDTVISDCNPVLTPDINVGWFETNKLVYVPIVFTKVGNEVVVFYEDLIEISSKKWELTLCGHLVGHYMGLPPLKYHLRRMWSRTGFKEIMDNGNGRWLFKFNNEQGMNSVVEQSPWMVNSKPLMVYKWDPSLGMNKVELTKIHVWVKLLEVPMEAWSTEEISAISSSVRRPSVMDNMAAYVCKNGTGRTEFARVLVEMEASKGFKEEVVLQYRDKNQNVKGTKVVKIAYDWKPPLCSHCGVFGHDFKNCKKRTRTEEEIAKEREENDLLNSMEGIVEDVLDDESMAGSEMVADELNGASSSLLN</sequence>
<dbReference type="GO" id="GO:0003964">
    <property type="term" value="F:RNA-directed DNA polymerase activity"/>
    <property type="evidence" value="ECO:0007669"/>
    <property type="project" value="UniProtKB-KW"/>
</dbReference>
<keyword evidence="3" id="KW-0548">Nucleotidyltransferase</keyword>
<reference evidence="3" key="1">
    <citation type="journal article" date="2022" name="Int. J. Mol. Sci.">
        <title>Draft Genome of Tanacetum Coccineum: Genomic Comparison of Closely Related Tanacetum-Family Plants.</title>
        <authorList>
            <person name="Yamashiro T."/>
            <person name="Shiraishi A."/>
            <person name="Nakayama K."/>
            <person name="Satake H."/>
        </authorList>
    </citation>
    <scope>NUCLEOTIDE SEQUENCE</scope>
</reference>
<evidence type="ECO:0000259" key="2">
    <source>
        <dbReference type="Pfam" id="PF14111"/>
    </source>
</evidence>
<proteinExistence type="predicted"/>
<dbReference type="EMBL" id="BQNB010011227">
    <property type="protein sequence ID" value="GJS87811.1"/>
    <property type="molecule type" value="Genomic_DNA"/>
</dbReference>
<dbReference type="InterPro" id="IPR040256">
    <property type="entry name" value="At4g02000-like"/>
</dbReference>
<protein>
    <submittedName>
        <fullName evidence="3">RNA-directed DNA polymerase, eukaryota, reverse transcriptase zinc-binding domain protein</fullName>
    </submittedName>
</protein>
<dbReference type="InterPro" id="IPR025558">
    <property type="entry name" value="DUF4283"/>
</dbReference>
<evidence type="ECO:0000313" key="4">
    <source>
        <dbReference type="Proteomes" id="UP001151760"/>
    </source>
</evidence>
<name>A0ABQ4ZEX0_9ASTR</name>
<keyword evidence="3" id="KW-0808">Transferase</keyword>
<accession>A0ABQ4ZEX0</accession>
<keyword evidence="3" id="KW-0695">RNA-directed DNA polymerase</keyword>
<dbReference type="Proteomes" id="UP001151760">
    <property type="component" value="Unassembled WGS sequence"/>
</dbReference>
<evidence type="ECO:0000313" key="3">
    <source>
        <dbReference type="EMBL" id="GJS87811.1"/>
    </source>
</evidence>
<comment type="caution">
    <text evidence="3">The sequence shown here is derived from an EMBL/GenBank/DDBJ whole genome shotgun (WGS) entry which is preliminary data.</text>
</comment>
<dbReference type="PANTHER" id="PTHR31286">
    <property type="entry name" value="GLYCINE-RICH CELL WALL STRUCTURAL PROTEIN 1.8-LIKE"/>
    <property type="match status" value="1"/>
</dbReference>
<dbReference type="Pfam" id="PF14111">
    <property type="entry name" value="DUF4283"/>
    <property type="match status" value="1"/>
</dbReference>
<organism evidence="3 4">
    <name type="scientific">Tanacetum coccineum</name>
    <dbReference type="NCBI Taxonomy" id="301880"/>
    <lineage>
        <taxon>Eukaryota</taxon>
        <taxon>Viridiplantae</taxon>
        <taxon>Streptophyta</taxon>
        <taxon>Embryophyta</taxon>
        <taxon>Tracheophyta</taxon>
        <taxon>Spermatophyta</taxon>
        <taxon>Magnoliopsida</taxon>
        <taxon>eudicotyledons</taxon>
        <taxon>Gunneridae</taxon>
        <taxon>Pentapetalae</taxon>
        <taxon>asterids</taxon>
        <taxon>campanulids</taxon>
        <taxon>Asterales</taxon>
        <taxon>Asteraceae</taxon>
        <taxon>Asteroideae</taxon>
        <taxon>Anthemideae</taxon>
        <taxon>Anthemidinae</taxon>
        <taxon>Tanacetum</taxon>
    </lineage>
</organism>
<keyword evidence="4" id="KW-1185">Reference proteome</keyword>
<gene>
    <name evidence="3" type="ORF">Tco_0770447</name>
</gene>
<dbReference type="PANTHER" id="PTHR31286:SF180">
    <property type="entry name" value="OS10G0362600 PROTEIN"/>
    <property type="match status" value="1"/>
</dbReference>
<feature type="region of interest" description="Disordered" evidence="1">
    <location>
        <begin position="1"/>
        <end position="30"/>
    </location>
</feature>
<feature type="compositionally biased region" description="Polar residues" evidence="1">
    <location>
        <begin position="1"/>
        <end position="18"/>
    </location>
</feature>